<comment type="caution">
    <text evidence="1">The sequence shown here is derived from an EMBL/GenBank/DDBJ whole genome shotgun (WGS) entry which is preliminary data.</text>
</comment>
<proteinExistence type="predicted"/>
<name>A0ABT3QGV4_9PROT</name>
<evidence type="ECO:0000313" key="1">
    <source>
        <dbReference type="EMBL" id="MCX2564507.1"/>
    </source>
</evidence>
<reference evidence="1 2" key="1">
    <citation type="submission" date="2022-11" db="EMBL/GenBank/DDBJ databases">
        <title>Genome sequencing of Acetobacter type strain.</title>
        <authorList>
            <person name="Heo J."/>
            <person name="Lee D."/>
            <person name="Han B.-H."/>
            <person name="Hong S.-B."/>
            <person name="Kwon S.-W."/>
        </authorList>
    </citation>
    <scope>NUCLEOTIDE SEQUENCE [LARGE SCALE GENOMIC DNA]</scope>
    <source>
        <strain evidence="1 2">KACC 21253</strain>
    </source>
</reference>
<gene>
    <name evidence="1" type="ORF">OQ497_11135</name>
</gene>
<dbReference type="Proteomes" id="UP001301152">
    <property type="component" value="Unassembled WGS sequence"/>
</dbReference>
<sequence>MTVCAFIMGGEVATGLSPQAHAQASVLLKHQTTTAIVETIDTSTRELLLRDARGNLVTIEYGSSVRDLPHLAAGDKLSISFVETLGAELAQPGSPLPESTVQVARGYVKGHPRGVIASFRRERAKITSVDVATHTVSFVTDDGDSHIAVLRTKAMQDFLKTLKVGDVVDITRMESISYVIKGQVTVPTAPVVAAPAASAPAAK</sequence>
<dbReference type="RefSeq" id="WP_233127806.1">
    <property type="nucleotide sequence ID" value="NZ_JAERKX010000008.1"/>
</dbReference>
<dbReference type="EMBL" id="JAPIUZ010000006">
    <property type="protein sequence ID" value="MCX2564507.1"/>
    <property type="molecule type" value="Genomic_DNA"/>
</dbReference>
<evidence type="ECO:0000313" key="2">
    <source>
        <dbReference type="Proteomes" id="UP001301152"/>
    </source>
</evidence>
<protein>
    <recommendedName>
        <fullName evidence="3">DUF5666 domain-containing protein</fullName>
    </recommendedName>
</protein>
<organism evidence="1 2">
    <name type="scientific">Acetobacter thailandicus</name>
    <dbReference type="NCBI Taxonomy" id="1502842"/>
    <lineage>
        <taxon>Bacteria</taxon>
        <taxon>Pseudomonadati</taxon>
        <taxon>Pseudomonadota</taxon>
        <taxon>Alphaproteobacteria</taxon>
        <taxon>Acetobacterales</taxon>
        <taxon>Acetobacteraceae</taxon>
        <taxon>Acetobacter</taxon>
    </lineage>
</organism>
<keyword evidence="2" id="KW-1185">Reference proteome</keyword>
<accession>A0ABT3QGV4</accession>
<evidence type="ECO:0008006" key="3">
    <source>
        <dbReference type="Google" id="ProtNLM"/>
    </source>
</evidence>